<dbReference type="EC" id="2.7.1.21" evidence="2"/>
<dbReference type="Gene3D" id="3.30.60.20">
    <property type="match status" value="1"/>
</dbReference>
<keyword evidence="8" id="KW-0862">Zinc</keyword>
<dbReference type="PANTHER" id="PTHR11441:SF0">
    <property type="entry name" value="THYMIDINE KINASE, CYTOSOLIC"/>
    <property type="match status" value="1"/>
</dbReference>
<dbReference type="GO" id="GO:0004797">
    <property type="term" value="F:thymidine kinase activity"/>
    <property type="evidence" value="ECO:0007669"/>
    <property type="project" value="UniProtKB-EC"/>
</dbReference>
<dbReference type="GO" id="GO:0046872">
    <property type="term" value="F:metal ion binding"/>
    <property type="evidence" value="ECO:0007669"/>
    <property type="project" value="UniProtKB-KW"/>
</dbReference>
<dbReference type="InterPro" id="IPR001267">
    <property type="entry name" value="Thymidine_kinase"/>
</dbReference>
<name>A0A6C0DRQ1_9ZZZZ</name>
<keyword evidence="6" id="KW-0547">Nucleotide-binding</keyword>
<evidence type="ECO:0000313" key="11">
    <source>
        <dbReference type="EMBL" id="QHT18940.1"/>
    </source>
</evidence>
<dbReference type="InterPro" id="IPR027417">
    <property type="entry name" value="P-loop_NTPase"/>
</dbReference>
<keyword evidence="3" id="KW-0237">DNA synthesis</keyword>
<keyword evidence="4" id="KW-0808">Transferase</keyword>
<evidence type="ECO:0000256" key="6">
    <source>
        <dbReference type="ARBA" id="ARBA00022741"/>
    </source>
</evidence>
<dbReference type="GO" id="GO:0046104">
    <property type="term" value="P:thymidine metabolic process"/>
    <property type="evidence" value="ECO:0007669"/>
    <property type="project" value="TreeGrafter"/>
</dbReference>
<dbReference type="GO" id="GO:0071897">
    <property type="term" value="P:DNA biosynthetic process"/>
    <property type="evidence" value="ECO:0007669"/>
    <property type="project" value="UniProtKB-KW"/>
</dbReference>
<reference evidence="11" key="1">
    <citation type="journal article" date="2020" name="Nature">
        <title>Giant virus diversity and host interactions through global metagenomics.</title>
        <authorList>
            <person name="Schulz F."/>
            <person name="Roux S."/>
            <person name="Paez-Espino D."/>
            <person name="Jungbluth S."/>
            <person name="Walsh D.A."/>
            <person name="Denef V.J."/>
            <person name="McMahon K.D."/>
            <person name="Konstantinidis K.T."/>
            <person name="Eloe-Fadrosh E.A."/>
            <person name="Kyrpides N.C."/>
            <person name="Woyke T."/>
        </authorList>
    </citation>
    <scope>NUCLEOTIDE SEQUENCE</scope>
    <source>
        <strain evidence="11">GVMAG-M-3300023174-49</strain>
    </source>
</reference>
<dbReference type="EMBL" id="MN739660">
    <property type="protein sequence ID" value="QHT18940.1"/>
    <property type="molecule type" value="Genomic_DNA"/>
</dbReference>
<dbReference type="FunFam" id="3.40.50.300:FF:000948">
    <property type="entry name" value="Thymidine kinase"/>
    <property type="match status" value="1"/>
</dbReference>
<accession>A0A6C0DRQ1</accession>
<evidence type="ECO:0000256" key="1">
    <source>
        <dbReference type="ARBA" id="ARBA00007587"/>
    </source>
</evidence>
<dbReference type="SUPFAM" id="SSF57716">
    <property type="entry name" value="Glucocorticoid receptor-like (DNA-binding domain)"/>
    <property type="match status" value="1"/>
</dbReference>
<dbReference type="InterPro" id="IPR020633">
    <property type="entry name" value="Thymidine_kinase_CS"/>
</dbReference>
<evidence type="ECO:0000256" key="7">
    <source>
        <dbReference type="ARBA" id="ARBA00022777"/>
    </source>
</evidence>
<evidence type="ECO:0000256" key="2">
    <source>
        <dbReference type="ARBA" id="ARBA00012118"/>
    </source>
</evidence>
<dbReference type="SUPFAM" id="SSF52540">
    <property type="entry name" value="P-loop containing nucleoside triphosphate hydrolases"/>
    <property type="match status" value="1"/>
</dbReference>
<comment type="catalytic activity">
    <reaction evidence="10">
        <text>thymidine + ATP = dTMP + ADP + H(+)</text>
        <dbReference type="Rhea" id="RHEA:19129"/>
        <dbReference type="ChEBI" id="CHEBI:15378"/>
        <dbReference type="ChEBI" id="CHEBI:17748"/>
        <dbReference type="ChEBI" id="CHEBI:30616"/>
        <dbReference type="ChEBI" id="CHEBI:63528"/>
        <dbReference type="ChEBI" id="CHEBI:456216"/>
        <dbReference type="EC" id="2.7.1.21"/>
    </reaction>
</comment>
<comment type="similarity">
    <text evidence="1">Belongs to the thymidine kinase family.</text>
</comment>
<dbReference type="PIRSF" id="PIRSF035805">
    <property type="entry name" value="TK_cell"/>
    <property type="match status" value="1"/>
</dbReference>
<dbReference type="Pfam" id="PF00265">
    <property type="entry name" value="TK"/>
    <property type="match status" value="1"/>
</dbReference>
<dbReference type="Gene3D" id="3.40.50.300">
    <property type="entry name" value="P-loop containing nucleotide triphosphate hydrolases"/>
    <property type="match status" value="1"/>
</dbReference>
<keyword evidence="5" id="KW-0479">Metal-binding</keyword>
<dbReference type="GO" id="GO:0005524">
    <property type="term" value="F:ATP binding"/>
    <property type="evidence" value="ECO:0007669"/>
    <property type="project" value="UniProtKB-KW"/>
</dbReference>
<dbReference type="AlphaFoldDB" id="A0A6C0DRQ1"/>
<sequence>MTTHTRLHNTGYLEIILGGMYAGKTSRLIEIYKTYSYIGKKIIVINYAEDKRYDETMLSTHDGIKIPCAMALNLYDEWTNPTSEYYNELHGADIILINEGQFFKNLLETVLKMVEDENKVVYICGLDGDFKREKFGELLDLIPYCDRVEKLTSLCSICRNGTRGIFSKRVTGETNQIVIGSDNYLPVCRDCYNK</sequence>
<keyword evidence="7" id="KW-0418">Kinase</keyword>
<protein>
    <recommendedName>
        <fullName evidence="2">thymidine kinase</fullName>
        <ecNumber evidence="2">2.7.1.21</ecNumber>
    </recommendedName>
</protein>
<dbReference type="PROSITE" id="PS00603">
    <property type="entry name" value="TK_CELLULAR_TYPE"/>
    <property type="match status" value="1"/>
</dbReference>
<evidence type="ECO:0000256" key="3">
    <source>
        <dbReference type="ARBA" id="ARBA00022634"/>
    </source>
</evidence>
<dbReference type="PANTHER" id="PTHR11441">
    <property type="entry name" value="THYMIDINE KINASE"/>
    <property type="match status" value="1"/>
</dbReference>
<evidence type="ECO:0000256" key="10">
    <source>
        <dbReference type="ARBA" id="ARBA00048254"/>
    </source>
</evidence>
<evidence type="ECO:0000256" key="5">
    <source>
        <dbReference type="ARBA" id="ARBA00022723"/>
    </source>
</evidence>
<organism evidence="11">
    <name type="scientific">viral metagenome</name>
    <dbReference type="NCBI Taxonomy" id="1070528"/>
    <lineage>
        <taxon>unclassified sequences</taxon>
        <taxon>metagenomes</taxon>
        <taxon>organismal metagenomes</taxon>
    </lineage>
</organism>
<evidence type="ECO:0000256" key="4">
    <source>
        <dbReference type="ARBA" id="ARBA00022679"/>
    </source>
</evidence>
<evidence type="ECO:0000256" key="9">
    <source>
        <dbReference type="ARBA" id="ARBA00022840"/>
    </source>
</evidence>
<proteinExistence type="inferred from homology"/>
<keyword evidence="9" id="KW-0067">ATP-binding</keyword>
<evidence type="ECO:0000256" key="8">
    <source>
        <dbReference type="ARBA" id="ARBA00022833"/>
    </source>
</evidence>